<dbReference type="InterPro" id="IPR036291">
    <property type="entry name" value="NAD(P)-bd_dom_sf"/>
</dbReference>
<dbReference type="SUPFAM" id="SSF51735">
    <property type="entry name" value="NAD(P)-binding Rossmann-fold domains"/>
    <property type="match status" value="1"/>
</dbReference>
<dbReference type="PANTHER" id="PTHR43157">
    <property type="entry name" value="PHOSPHATIDYLINOSITOL-GLYCAN BIOSYNTHESIS CLASS F PROTEIN-RELATED"/>
    <property type="match status" value="1"/>
</dbReference>
<dbReference type="EMBL" id="AJYA01000012">
    <property type="protein sequence ID" value="EIM77820.1"/>
    <property type="molecule type" value="Genomic_DNA"/>
</dbReference>
<evidence type="ECO:0000313" key="2">
    <source>
        <dbReference type="EMBL" id="EIM77820.1"/>
    </source>
</evidence>
<dbReference type="Pfam" id="PF00106">
    <property type="entry name" value="adh_short"/>
    <property type="match status" value="1"/>
</dbReference>
<gene>
    <name evidence="2" type="ORF">A3SI_05534</name>
</gene>
<dbReference type="PRINTS" id="PR00081">
    <property type="entry name" value="GDHRDH"/>
</dbReference>
<organism evidence="2 3">
    <name type="scientific">Nitritalea halalkaliphila LW7</name>
    <dbReference type="NCBI Taxonomy" id="1189621"/>
    <lineage>
        <taxon>Bacteria</taxon>
        <taxon>Pseudomonadati</taxon>
        <taxon>Bacteroidota</taxon>
        <taxon>Cytophagia</taxon>
        <taxon>Cytophagales</taxon>
        <taxon>Cyclobacteriaceae</taxon>
        <taxon>Nitritalea</taxon>
    </lineage>
</organism>
<accession>I5C7L8</accession>
<dbReference type="PANTHER" id="PTHR43157:SF31">
    <property type="entry name" value="PHOSPHATIDYLINOSITOL-GLYCAN BIOSYNTHESIS CLASS F PROTEIN"/>
    <property type="match status" value="1"/>
</dbReference>
<dbReference type="RefSeq" id="WP_009053875.1">
    <property type="nucleotide sequence ID" value="NZ_AJYA01000012.1"/>
</dbReference>
<proteinExistence type="predicted"/>
<dbReference type="STRING" id="1189621.A3SI_05534"/>
<dbReference type="GO" id="GO:0016491">
    <property type="term" value="F:oxidoreductase activity"/>
    <property type="evidence" value="ECO:0007669"/>
    <property type="project" value="UniProtKB-KW"/>
</dbReference>
<dbReference type="InterPro" id="IPR002347">
    <property type="entry name" value="SDR_fam"/>
</dbReference>
<dbReference type="Proteomes" id="UP000005551">
    <property type="component" value="Unassembled WGS sequence"/>
</dbReference>
<reference evidence="2 3" key="1">
    <citation type="submission" date="2012-05" db="EMBL/GenBank/DDBJ databases">
        <title>Genome sequence of Nitritalea halalkaliphila LW7.</title>
        <authorList>
            <person name="Jangir P.K."/>
            <person name="Singh A."/>
            <person name="Shivaji S."/>
            <person name="Sharma R."/>
        </authorList>
    </citation>
    <scope>NUCLEOTIDE SEQUENCE [LARGE SCALE GENOMIC DNA]</scope>
    <source>
        <strain evidence="2 3">LW7</strain>
    </source>
</reference>
<comment type="caution">
    <text evidence="2">The sequence shown here is derived from an EMBL/GenBank/DDBJ whole genome shotgun (WGS) entry which is preliminary data.</text>
</comment>
<sequence length="258" mass="28479">MKTLAITGPTSGIGKETVRALLPHFQRILLLARDEKKAQQLIGSFTLAEQEKLGFVACDLMRMDSVLAAADTLAQEIPHLDVLINNAGGIFDEKTITVDGFEQSLSVNHLGHMLLTLKLLPLLLRSQLKKVIQVASEAHKGASPRWDDLSYSKRNYKGFQAYANVKLYNILLAKSLVDQYGAQGLQAFSLHPGVVKTNFAAETKGIFKFFWKLAGPFMITAEQGAKTTVKLAKEKIPPAYNGAYFKKRARGLLFFPGE</sequence>
<dbReference type="AlphaFoldDB" id="I5C7L8"/>
<dbReference type="Gene3D" id="3.40.50.720">
    <property type="entry name" value="NAD(P)-binding Rossmann-like Domain"/>
    <property type="match status" value="1"/>
</dbReference>
<evidence type="ECO:0000256" key="1">
    <source>
        <dbReference type="ARBA" id="ARBA00023002"/>
    </source>
</evidence>
<keyword evidence="3" id="KW-1185">Reference proteome</keyword>
<evidence type="ECO:0000313" key="3">
    <source>
        <dbReference type="Proteomes" id="UP000005551"/>
    </source>
</evidence>
<protein>
    <submittedName>
        <fullName evidence="2">Short-chain dehydrogenase/reductase SDR</fullName>
    </submittedName>
</protein>
<keyword evidence="1" id="KW-0560">Oxidoreductase</keyword>
<name>I5C7L8_9BACT</name>